<evidence type="ECO:0000256" key="3">
    <source>
        <dbReference type="ARBA" id="ARBA00004613"/>
    </source>
</evidence>
<dbReference type="PROSITE" id="PS00330">
    <property type="entry name" value="HEMOLYSIN_CALCIUM"/>
    <property type="match status" value="1"/>
</dbReference>
<dbReference type="InterPro" id="IPR039448">
    <property type="entry name" value="Beta_helix"/>
</dbReference>
<comment type="catalytic activity">
    <reaction evidence="1">
        <text>[(1-&gt;4)-beta-D-mannuronosyl](n) = [alginate](n)</text>
        <dbReference type="Rhea" id="RHEA:45572"/>
        <dbReference type="Rhea" id="RHEA-COMP:11264"/>
        <dbReference type="Rhea" id="RHEA-COMP:11270"/>
        <dbReference type="ChEBI" id="CHEBI:58187"/>
        <dbReference type="ChEBI" id="CHEBI:85311"/>
        <dbReference type="EC" id="5.1.3.37"/>
    </reaction>
</comment>
<dbReference type="InterPro" id="IPR024535">
    <property type="entry name" value="RHGA/B-epi-like_pectate_lyase"/>
</dbReference>
<dbReference type="Gene3D" id="2.160.20.10">
    <property type="entry name" value="Single-stranded right-handed beta-helix, Pectin lyase-like"/>
    <property type="match status" value="1"/>
</dbReference>
<dbReference type="EMBL" id="JBHLSS010000032">
    <property type="protein sequence ID" value="MFC0708942.1"/>
    <property type="molecule type" value="Genomic_DNA"/>
</dbReference>
<sequence length="532" mass="56293">MDFDVKDFGAQGDGVSNDRTAIQAAIDAAHAAGGGTVHLPAGEYRVGGGERGVEGALLMKNNVYLAGAGMGQTVIKLLDGWNNDVNGMIRSSGGEETHDFGVRDLTLDGNRDNNPEGTVFGFYTGYKYGTGADRNVLVERVEAREMSGYGFDPHARTINLVIRDSVAHDNGFVGFVADHQIDGAFENNIAYNNDLHGFNVVTSSHDFTLKGNIAYGNGAAGLVVQRGSYDVPLAYNILIDGGSYYDNALEGVLIKLSHDVILQDAHIYNNGTAGVRIAGAQDVQILDNHIHDNVQNGTYPEVLLQAFDDSSITGNVYETLNTLIEDNVITTSGDATYVVQERNDGSDYTTLRDNNISGGQIASVRLSGAHSSSGPLRGTDGDDRLIGGAANEQLLGGDGDDLLDGGAGVDRLTGGDGADIFRFSALDDSYRTASESFVDRIFDFEVGTDRIDLSALGFSGLGNGLDDTLAVQVNSAGTRTYLKSFEANAAGERFEIVLEGNYAGLDESSFIFDDSATQLALVGSAPQTDLSV</sequence>
<dbReference type="InterPro" id="IPR051550">
    <property type="entry name" value="SCF-Subunits/Alg-Epimerases"/>
</dbReference>
<dbReference type="SMART" id="SM00710">
    <property type="entry name" value="PbH1"/>
    <property type="match status" value="9"/>
</dbReference>
<comment type="subcellular location">
    <subcellularLocation>
        <location evidence="3">Secreted</location>
    </subcellularLocation>
</comment>
<feature type="domain" description="Carbohydrate-binding/sugar hydrolysis" evidence="12">
    <location>
        <begin position="9"/>
        <end position="201"/>
    </location>
</feature>
<dbReference type="InterPro" id="IPR006633">
    <property type="entry name" value="Carb-bd_sugar_hydrolysis-dom"/>
</dbReference>
<evidence type="ECO:0000256" key="11">
    <source>
        <dbReference type="ARBA" id="ARBA00023235"/>
    </source>
</evidence>
<dbReference type="InterPro" id="IPR011049">
    <property type="entry name" value="Serralysin-like_metalloprot_C"/>
</dbReference>
<keyword evidence="11" id="KW-0413">Isomerase</keyword>
<evidence type="ECO:0000256" key="7">
    <source>
        <dbReference type="ARBA" id="ARBA00022525"/>
    </source>
</evidence>
<evidence type="ECO:0000256" key="2">
    <source>
        <dbReference type="ARBA" id="ARBA00001913"/>
    </source>
</evidence>
<comment type="similarity">
    <text evidence="5">Belongs to the D-mannuronate C5-epimerase family.</text>
</comment>
<dbReference type="InterPro" id="IPR001343">
    <property type="entry name" value="Hemolysn_Ca-bd"/>
</dbReference>
<comment type="cofactor">
    <cofactor evidence="2">
        <name>Ca(2+)</name>
        <dbReference type="ChEBI" id="CHEBI:29108"/>
    </cofactor>
</comment>
<proteinExistence type="inferred from homology"/>
<feature type="domain" description="Carbohydrate-binding/sugar hydrolysis" evidence="12">
    <location>
        <begin position="216"/>
        <end position="372"/>
    </location>
</feature>
<protein>
    <recommendedName>
        <fullName evidence="6">mannuronan 5-epimerase</fullName>
        <ecNumber evidence="6">5.1.3.37</ecNumber>
    </recommendedName>
</protein>
<dbReference type="Pfam" id="PF00353">
    <property type="entry name" value="HemolysinCabind"/>
    <property type="match status" value="1"/>
</dbReference>
<dbReference type="RefSeq" id="WP_376943381.1">
    <property type="nucleotide sequence ID" value="NZ_CP171449.1"/>
</dbReference>
<dbReference type="InterPro" id="IPR013858">
    <property type="entry name" value="Peptidase_M10B_C"/>
</dbReference>
<dbReference type="PANTHER" id="PTHR22990:SF15">
    <property type="entry name" value="F-BOX ONLY PROTEIN 10"/>
    <property type="match status" value="1"/>
</dbReference>
<dbReference type="InterPro" id="IPR006626">
    <property type="entry name" value="PbH1"/>
</dbReference>
<dbReference type="SMART" id="SM00722">
    <property type="entry name" value="CASH"/>
    <property type="match status" value="2"/>
</dbReference>
<dbReference type="Pfam" id="PF13229">
    <property type="entry name" value="Beta_helix"/>
    <property type="match status" value="1"/>
</dbReference>
<gene>
    <name evidence="13" type="ORF">ACFFGX_04815</name>
</gene>
<evidence type="ECO:0000256" key="8">
    <source>
        <dbReference type="ARBA" id="ARBA00022737"/>
    </source>
</evidence>
<reference evidence="13 14" key="1">
    <citation type="submission" date="2024-09" db="EMBL/GenBank/DDBJ databases">
        <authorList>
            <person name="Sun Q."/>
            <person name="Mori K."/>
        </authorList>
    </citation>
    <scope>NUCLEOTIDE SEQUENCE [LARGE SCALE GENOMIC DNA]</scope>
    <source>
        <strain evidence="13 14">NCAIM B.01794</strain>
    </source>
</reference>
<dbReference type="PRINTS" id="PR00313">
    <property type="entry name" value="CABNDNGRPT"/>
</dbReference>
<evidence type="ECO:0000256" key="1">
    <source>
        <dbReference type="ARBA" id="ARBA00001550"/>
    </source>
</evidence>
<accession>A0ABV6SHC5</accession>
<evidence type="ECO:0000313" key="14">
    <source>
        <dbReference type="Proteomes" id="UP001589891"/>
    </source>
</evidence>
<dbReference type="Pfam" id="PF12708">
    <property type="entry name" value="Pect-lyase_RHGA_epim"/>
    <property type="match status" value="1"/>
</dbReference>
<comment type="caution">
    <text evidence="13">The sequence shown here is derived from an EMBL/GenBank/DDBJ whole genome shotgun (WGS) entry which is preliminary data.</text>
</comment>
<evidence type="ECO:0000256" key="9">
    <source>
        <dbReference type="ARBA" id="ARBA00022837"/>
    </source>
</evidence>
<evidence type="ECO:0000256" key="4">
    <source>
        <dbReference type="ARBA" id="ARBA00005182"/>
    </source>
</evidence>
<name>A0ABV6SHC5_AZOPA</name>
<evidence type="ECO:0000256" key="10">
    <source>
        <dbReference type="ARBA" id="ARBA00022841"/>
    </source>
</evidence>
<dbReference type="Proteomes" id="UP001589891">
    <property type="component" value="Unassembled WGS sequence"/>
</dbReference>
<evidence type="ECO:0000313" key="13">
    <source>
        <dbReference type="EMBL" id="MFC0708942.1"/>
    </source>
</evidence>
<keyword evidence="8" id="KW-0677">Repeat</keyword>
<keyword evidence="7" id="KW-0964">Secreted</keyword>
<evidence type="ECO:0000256" key="6">
    <source>
        <dbReference type="ARBA" id="ARBA00012124"/>
    </source>
</evidence>
<keyword evidence="10" id="KW-0016">Alginate biosynthesis</keyword>
<dbReference type="Pfam" id="PF08548">
    <property type="entry name" value="Peptidase_M10_C"/>
    <property type="match status" value="1"/>
</dbReference>
<dbReference type="EC" id="5.1.3.37" evidence="6"/>
<dbReference type="SUPFAM" id="SSF51120">
    <property type="entry name" value="beta-Roll"/>
    <property type="match status" value="1"/>
</dbReference>
<dbReference type="InterPro" id="IPR011050">
    <property type="entry name" value="Pectin_lyase_fold/virulence"/>
</dbReference>
<dbReference type="PANTHER" id="PTHR22990">
    <property type="entry name" value="F-BOX ONLY PROTEIN"/>
    <property type="match status" value="1"/>
</dbReference>
<evidence type="ECO:0000256" key="5">
    <source>
        <dbReference type="ARBA" id="ARBA00010085"/>
    </source>
</evidence>
<dbReference type="SUPFAM" id="SSF51126">
    <property type="entry name" value="Pectin lyase-like"/>
    <property type="match status" value="1"/>
</dbReference>
<evidence type="ECO:0000259" key="12">
    <source>
        <dbReference type="SMART" id="SM00722"/>
    </source>
</evidence>
<comment type="pathway">
    <text evidence="4">Glycan biosynthesis; alginate biosynthesis.</text>
</comment>
<dbReference type="Gene3D" id="2.150.10.10">
    <property type="entry name" value="Serralysin-like metalloprotease, C-terminal"/>
    <property type="match status" value="1"/>
</dbReference>
<keyword evidence="14" id="KW-1185">Reference proteome</keyword>
<dbReference type="InterPro" id="IPR012334">
    <property type="entry name" value="Pectin_lyas_fold"/>
</dbReference>
<organism evidence="13 14">
    <name type="scientific">Azorhizophilus paspali</name>
    <name type="common">Azotobacter paspali</name>
    <dbReference type="NCBI Taxonomy" id="69963"/>
    <lineage>
        <taxon>Bacteria</taxon>
        <taxon>Pseudomonadati</taxon>
        <taxon>Pseudomonadota</taxon>
        <taxon>Gammaproteobacteria</taxon>
        <taxon>Pseudomonadales</taxon>
        <taxon>Pseudomonadaceae</taxon>
        <taxon>Azorhizophilus</taxon>
    </lineage>
</organism>
<dbReference type="InterPro" id="IPR018511">
    <property type="entry name" value="Hemolysin-typ_Ca-bd_CS"/>
</dbReference>
<keyword evidence="9" id="KW-0106">Calcium</keyword>